<proteinExistence type="predicted"/>
<dbReference type="eggNOG" id="ENOG5033AN0">
    <property type="taxonomic scope" value="Bacteria"/>
</dbReference>
<evidence type="ECO:0000313" key="1">
    <source>
        <dbReference type="EMBL" id="ABW67484.1"/>
    </source>
</evidence>
<protein>
    <submittedName>
        <fullName evidence="1">Uncharacterized protein</fullName>
    </submittedName>
</protein>
<keyword evidence="2" id="KW-1185">Reference proteome</keyword>
<evidence type="ECO:0000313" key="2">
    <source>
        <dbReference type="Proteomes" id="UP000008561"/>
    </source>
</evidence>
<dbReference type="AlphaFoldDB" id="A9A0I4"/>
<dbReference type="Proteomes" id="UP000008561">
    <property type="component" value="Chromosome"/>
</dbReference>
<dbReference type="RefSeq" id="WP_012175100.1">
    <property type="nucleotide sequence ID" value="NC_009943.1"/>
</dbReference>
<name>A9A0I4_DESOH</name>
<dbReference type="EMBL" id="CP000859">
    <property type="protein sequence ID" value="ABW67484.1"/>
    <property type="molecule type" value="Genomic_DNA"/>
</dbReference>
<sequence>MSSPDDRLDIHVNIEVTAKALSTIVANAKAIAGRDEKGGFRVDTADLVGRMVSRFLDRYDFEGFVAETRNYPELS</sequence>
<accession>A9A0I4</accession>
<dbReference type="HOGENOM" id="CLU_2665152_0_0_7"/>
<reference evidence="1 2" key="1">
    <citation type="submission" date="2007-10" db="EMBL/GenBank/DDBJ databases">
        <title>Complete sequence of Desulfococcus oleovorans Hxd3.</title>
        <authorList>
            <consortium name="US DOE Joint Genome Institute"/>
            <person name="Copeland A."/>
            <person name="Lucas S."/>
            <person name="Lapidus A."/>
            <person name="Barry K."/>
            <person name="Glavina del Rio T."/>
            <person name="Dalin E."/>
            <person name="Tice H."/>
            <person name="Pitluck S."/>
            <person name="Kiss H."/>
            <person name="Brettin T."/>
            <person name="Bruce D."/>
            <person name="Detter J.C."/>
            <person name="Han C."/>
            <person name="Schmutz J."/>
            <person name="Larimer F."/>
            <person name="Land M."/>
            <person name="Hauser L."/>
            <person name="Kyrpides N."/>
            <person name="Kim E."/>
            <person name="Wawrik B."/>
            <person name="Richardson P."/>
        </authorList>
    </citation>
    <scope>NUCLEOTIDE SEQUENCE [LARGE SCALE GENOMIC DNA]</scope>
    <source>
        <strain evidence="2">DSM 6200 / JCM 39069 / Hxd3</strain>
    </source>
</reference>
<gene>
    <name evidence="1" type="ordered locus">Dole_1680</name>
</gene>
<organism evidence="1 2">
    <name type="scientific">Desulfosudis oleivorans (strain DSM 6200 / JCM 39069 / Hxd3)</name>
    <name type="common">Desulfococcus oleovorans</name>
    <dbReference type="NCBI Taxonomy" id="96561"/>
    <lineage>
        <taxon>Bacteria</taxon>
        <taxon>Pseudomonadati</taxon>
        <taxon>Thermodesulfobacteriota</taxon>
        <taxon>Desulfobacteria</taxon>
        <taxon>Desulfobacterales</taxon>
        <taxon>Desulfosudaceae</taxon>
        <taxon>Desulfosudis</taxon>
    </lineage>
</organism>
<dbReference type="KEGG" id="dol:Dole_1680"/>
<dbReference type="OrthoDB" id="5422295at2"/>